<reference evidence="3 4" key="1">
    <citation type="journal article" date="2017" name="Curr. Biol.">
        <title>Genome architecture and evolution of a unichromosomal asexual nematode.</title>
        <authorList>
            <person name="Fradin H."/>
            <person name="Zegar C."/>
            <person name="Gutwein M."/>
            <person name="Lucas J."/>
            <person name="Kovtun M."/>
            <person name="Corcoran D."/>
            <person name="Baugh L.R."/>
            <person name="Kiontke K."/>
            <person name="Gunsalus K."/>
            <person name="Fitch D.H."/>
            <person name="Piano F."/>
        </authorList>
    </citation>
    <scope>NUCLEOTIDE SEQUENCE [LARGE SCALE GENOMIC DNA]</scope>
    <source>
        <strain evidence="3">PF1309</strain>
    </source>
</reference>
<evidence type="ECO:0000313" key="4">
    <source>
        <dbReference type="Proteomes" id="UP000218231"/>
    </source>
</evidence>
<dbReference type="Proteomes" id="UP000218231">
    <property type="component" value="Unassembled WGS sequence"/>
</dbReference>
<gene>
    <name evidence="3" type="ORF">WR25_19569</name>
</gene>
<name>A0A2A2JEF0_9BILA</name>
<accession>A0A2A2JEF0</accession>
<proteinExistence type="predicted"/>
<keyword evidence="1" id="KW-1133">Transmembrane helix</keyword>
<dbReference type="InterPro" id="IPR007284">
    <property type="entry name" value="Ground-like_dom"/>
</dbReference>
<feature type="domain" description="Ground-like" evidence="2">
    <location>
        <begin position="55"/>
        <end position="139"/>
    </location>
</feature>
<dbReference type="AlphaFoldDB" id="A0A2A2JEF0"/>
<keyword evidence="4" id="KW-1185">Reference proteome</keyword>
<sequence length="376" mass="42370">MDTITVLVKKLKNKRMLVEFCLTPEGCRGVSAVYPLDSASYHNSNQQSTLLSAEDSVCCDDQIKNLTETALSTTGFIPGQSQFVDIAGKAVKIVQNFIQSHFGTTFEVIIAKKQLTMKTYYKGPNLCKFESNGWHFAIYETPGKEIRGYLTELFSVPENARDLQWSTNTMNLLVEYVPTLQMFQLGGIPLRNMRLDVMRRILDDGADDMIHGNNAIFPLMDTLYFVIEEINLWLDENPIIENRMNHQQLQNAEGEEVPGIPGDEGVNALVINRLLNITAVDILVEAPPAEELPVRHVAVNMPRITDDDRRNEAATVIPRNPSSGAIVVDTPVEASLVRQSDWCSQSEMIVYLCIIVFVALWVAYQVVCRFRNNPRR</sequence>
<comment type="caution">
    <text evidence="3">The sequence shown here is derived from an EMBL/GenBank/DDBJ whole genome shotgun (WGS) entry which is preliminary data.</text>
</comment>
<dbReference type="EMBL" id="LIAE01010489">
    <property type="protein sequence ID" value="PAV60083.1"/>
    <property type="molecule type" value="Genomic_DNA"/>
</dbReference>
<dbReference type="Pfam" id="PF04155">
    <property type="entry name" value="Ground-like"/>
    <property type="match status" value="1"/>
</dbReference>
<keyword evidence="1" id="KW-0812">Transmembrane</keyword>
<evidence type="ECO:0000259" key="2">
    <source>
        <dbReference type="Pfam" id="PF04155"/>
    </source>
</evidence>
<evidence type="ECO:0000256" key="1">
    <source>
        <dbReference type="SAM" id="Phobius"/>
    </source>
</evidence>
<organism evidence="3 4">
    <name type="scientific">Diploscapter pachys</name>
    <dbReference type="NCBI Taxonomy" id="2018661"/>
    <lineage>
        <taxon>Eukaryota</taxon>
        <taxon>Metazoa</taxon>
        <taxon>Ecdysozoa</taxon>
        <taxon>Nematoda</taxon>
        <taxon>Chromadorea</taxon>
        <taxon>Rhabditida</taxon>
        <taxon>Rhabditina</taxon>
        <taxon>Rhabditomorpha</taxon>
        <taxon>Rhabditoidea</taxon>
        <taxon>Rhabditidae</taxon>
        <taxon>Diploscapter</taxon>
    </lineage>
</organism>
<keyword evidence="1" id="KW-0472">Membrane</keyword>
<dbReference type="OrthoDB" id="5797683at2759"/>
<evidence type="ECO:0000313" key="3">
    <source>
        <dbReference type="EMBL" id="PAV60083.1"/>
    </source>
</evidence>
<protein>
    <recommendedName>
        <fullName evidence="2">Ground-like domain-containing protein</fullName>
    </recommendedName>
</protein>
<feature type="transmembrane region" description="Helical" evidence="1">
    <location>
        <begin position="348"/>
        <end position="367"/>
    </location>
</feature>